<evidence type="ECO:0000313" key="3">
    <source>
        <dbReference type="Proteomes" id="UP000288805"/>
    </source>
</evidence>
<gene>
    <name evidence="2" type="ORF">CK203_000011</name>
</gene>
<dbReference type="EMBL" id="QGNW01000001">
    <property type="protein sequence ID" value="RVX23251.1"/>
    <property type="molecule type" value="Genomic_DNA"/>
</dbReference>
<comment type="caution">
    <text evidence="2">The sequence shown here is derived from an EMBL/GenBank/DDBJ whole genome shotgun (WGS) entry which is preliminary data.</text>
</comment>
<dbReference type="Proteomes" id="UP000288805">
    <property type="component" value="Unassembled WGS sequence"/>
</dbReference>
<dbReference type="AlphaFoldDB" id="A0A438KPX4"/>
<feature type="region of interest" description="Disordered" evidence="1">
    <location>
        <begin position="1"/>
        <end position="30"/>
    </location>
</feature>
<protein>
    <submittedName>
        <fullName evidence="2">Uncharacterized protein</fullName>
    </submittedName>
</protein>
<feature type="compositionally biased region" description="Polar residues" evidence="1">
    <location>
        <begin position="1"/>
        <end position="24"/>
    </location>
</feature>
<sequence length="208" mass="23132">MASIQEAITSLGQRMDGQQAQQSQTEVAPPPTMVVVPTLEDAHAHMDKLEQRMRQLRVSDGGMYRPPVPFRPMSPTYLHPAPQPVYATQAALRPPAHYSYPRPPPAHRQMRQFPNSREEVRKENNEILRQLQSTQAQISIWSLLATSSTHRDALLRALIACSGHRVLSFLLDNGSSLNVCPLATPIALGFAPSDFGPSIQTMRAYDNT</sequence>
<proteinExistence type="predicted"/>
<evidence type="ECO:0000313" key="2">
    <source>
        <dbReference type="EMBL" id="RVX23251.1"/>
    </source>
</evidence>
<organism evidence="2 3">
    <name type="scientific">Vitis vinifera</name>
    <name type="common">Grape</name>
    <dbReference type="NCBI Taxonomy" id="29760"/>
    <lineage>
        <taxon>Eukaryota</taxon>
        <taxon>Viridiplantae</taxon>
        <taxon>Streptophyta</taxon>
        <taxon>Embryophyta</taxon>
        <taxon>Tracheophyta</taxon>
        <taxon>Spermatophyta</taxon>
        <taxon>Magnoliopsida</taxon>
        <taxon>eudicotyledons</taxon>
        <taxon>Gunneridae</taxon>
        <taxon>Pentapetalae</taxon>
        <taxon>rosids</taxon>
        <taxon>Vitales</taxon>
        <taxon>Vitaceae</taxon>
        <taxon>Viteae</taxon>
        <taxon>Vitis</taxon>
    </lineage>
</organism>
<accession>A0A438KPX4</accession>
<evidence type="ECO:0000256" key="1">
    <source>
        <dbReference type="SAM" id="MobiDB-lite"/>
    </source>
</evidence>
<name>A0A438KPX4_VITVI</name>
<reference evidence="2 3" key="1">
    <citation type="journal article" date="2018" name="PLoS Genet.">
        <title>Population sequencing reveals clonal diversity and ancestral inbreeding in the grapevine cultivar Chardonnay.</title>
        <authorList>
            <person name="Roach M.J."/>
            <person name="Johnson D.L."/>
            <person name="Bohlmann J."/>
            <person name="van Vuuren H.J."/>
            <person name="Jones S.J."/>
            <person name="Pretorius I.S."/>
            <person name="Schmidt S.A."/>
            <person name="Borneman A.R."/>
        </authorList>
    </citation>
    <scope>NUCLEOTIDE SEQUENCE [LARGE SCALE GENOMIC DNA]</scope>
    <source>
        <strain evidence="3">cv. Chardonnay</strain>
        <tissue evidence="2">Leaf</tissue>
    </source>
</reference>